<organism evidence="1">
    <name type="scientific">Arion vulgaris</name>
    <dbReference type="NCBI Taxonomy" id="1028688"/>
    <lineage>
        <taxon>Eukaryota</taxon>
        <taxon>Metazoa</taxon>
        <taxon>Spiralia</taxon>
        <taxon>Lophotrochozoa</taxon>
        <taxon>Mollusca</taxon>
        <taxon>Gastropoda</taxon>
        <taxon>Heterobranchia</taxon>
        <taxon>Euthyneura</taxon>
        <taxon>Panpulmonata</taxon>
        <taxon>Eupulmonata</taxon>
        <taxon>Stylommatophora</taxon>
        <taxon>Helicina</taxon>
        <taxon>Arionoidea</taxon>
        <taxon>Arionidae</taxon>
        <taxon>Arion</taxon>
    </lineage>
</organism>
<dbReference type="AlphaFoldDB" id="A0A0B6YKC7"/>
<reference evidence="1" key="1">
    <citation type="submission" date="2014-12" db="EMBL/GenBank/DDBJ databases">
        <title>Insight into the proteome of Arion vulgaris.</title>
        <authorList>
            <person name="Aradska J."/>
            <person name="Bulat T."/>
            <person name="Smidak R."/>
            <person name="Sarate P."/>
            <person name="Gangsoo J."/>
            <person name="Sialana F."/>
            <person name="Bilban M."/>
            <person name="Lubec G."/>
        </authorList>
    </citation>
    <scope>NUCLEOTIDE SEQUENCE</scope>
    <source>
        <tissue evidence="1">Skin</tissue>
    </source>
</reference>
<name>A0A0B6YKC7_9EUPU</name>
<evidence type="ECO:0000313" key="1">
    <source>
        <dbReference type="EMBL" id="CEK56644.1"/>
    </source>
</evidence>
<dbReference type="EMBL" id="HACG01009779">
    <property type="protein sequence ID" value="CEK56644.1"/>
    <property type="molecule type" value="Transcribed_RNA"/>
</dbReference>
<sequence length="137" mass="15450">PLIDEDNNKRFPQYLWETSWVSNQSDLKNDNLRNQDSSFSSSNEQVDFSFRLMNSEDNFTDESDQILSSEASELDNITTIPLQQNSTLDVEPASYSVLTPLIAHPNLPGMSRSNSMTAAFRAAWKPQKKSSLATDDL</sequence>
<accession>A0A0B6YKC7</accession>
<feature type="non-terminal residue" evidence="1">
    <location>
        <position position="1"/>
    </location>
</feature>
<feature type="non-terminal residue" evidence="1">
    <location>
        <position position="137"/>
    </location>
</feature>
<protein>
    <submittedName>
        <fullName evidence="1">Uncharacterized protein</fullName>
    </submittedName>
</protein>
<gene>
    <name evidence="1" type="primary">ORF28159</name>
</gene>
<proteinExistence type="predicted"/>